<feature type="chain" id="PRO_5040434652" description="DUF38 domain-containing protein" evidence="1">
    <location>
        <begin position="16"/>
        <end position="279"/>
    </location>
</feature>
<evidence type="ECO:0000313" key="3">
    <source>
        <dbReference type="Proteomes" id="UP001152747"/>
    </source>
</evidence>
<evidence type="ECO:0000313" key="2">
    <source>
        <dbReference type="EMBL" id="CAI5454104.1"/>
    </source>
</evidence>
<comment type="caution">
    <text evidence="2">The sequence shown here is derived from an EMBL/GenBank/DDBJ whole genome shotgun (WGS) entry which is preliminary data.</text>
</comment>
<dbReference type="AlphaFoldDB" id="A0A9P1N8Y2"/>
<protein>
    <recommendedName>
        <fullName evidence="4">DUF38 domain-containing protein</fullName>
    </recommendedName>
</protein>
<organism evidence="2 3">
    <name type="scientific">Caenorhabditis angaria</name>
    <dbReference type="NCBI Taxonomy" id="860376"/>
    <lineage>
        <taxon>Eukaryota</taxon>
        <taxon>Metazoa</taxon>
        <taxon>Ecdysozoa</taxon>
        <taxon>Nematoda</taxon>
        <taxon>Chromadorea</taxon>
        <taxon>Rhabditida</taxon>
        <taxon>Rhabditina</taxon>
        <taxon>Rhabditomorpha</taxon>
        <taxon>Rhabditoidea</taxon>
        <taxon>Rhabditidae</taxon>
        <taxon>Peloderinae</taxon>
        <taxon>Caenorhabditis</taxon>
    </lineage>
</organism>
<name>A0A9P1N8Y2_9PELO</name>
<keyword evidence="3" id="KW-1185">Reference proteome</keyword>
<evidence type="ECO:0008006" key="4">
    <source>
        <dbReference type="Google" id="ProtNLM"/>
    </source>
</evidence>
<evidence type="ECO:0000256" key="1">
    <source>
        <dbReference type="SAM" id="SignalP"/>
    </source>
</evidence>
<feature type="signal peptide" evidence="1">
    <location>
        <begin position="1"/>
        <end position="15"/>
    </location>
</feature>
<sequence length="279" mass="33616">MLILLLFFAPLQVFSENVFHTISTGNTEMMIEMRAFLDQMWQMSKSNELHDLFVTDFRFLDCDLKYHDRYTFLERYIRYSSMPTIKSAFKKDIISNPHVDRAIKYERTWTHKYFDVELTNGKRIGFDVRYNAVEKFWGGYKIDSAIVYNCPNTKQPNAVYTNIAPLLKMRQHFEYFWDDLIEDGYSLMEYFDKNFLFEGCPNLPEYCKSCGYMKFYECMIDFPRRDNRPTVVDAIEVQENYEWQIEVLLKEKYNVYFQVKKVDGAMKFYKAKEFKCPGY</sequence>
<dbReference type="Proteomes" id="UP001152747">
    <property type="component" value="Unassembled WGS sequence"/>
</dbReference>
<gene>
    <name evidence="2" type="ORF">CAMP_LOCUS16741</name>
</gene>
<keyword evidence="1" id="KW-0732">Signal</keyword>
<accession>A0A9P1N8Y2</accession>
<dbReference type="EMBL" id="CANHGI010000006">
    <property type="protein sequence ID" value="CAI5454104.1"/>
    <property type="molecule type" value="Genomic_DNA"/>
</dbReference>
<reference evidence="2" key="1">
    <citation type="submission" date="2022-11" db="EMBL/GenBank/DDBJ databases">
        <authorList>
            <person name="Kikuchi T."/>
        </authorList>
    </citation>
    <scope>NUCLEOTIDE SEQUENCE</scope>
    <source>
        <strain evidence="2">PS1010</strain>
    </source>
</reference>
<proteinExistence type="predicted"/>